<organism evidence="1 2">
    <name type="scientific">Cylindrobasidium torrendii FP15055 ss-10</name>
    <dbReference type="NCBI Taxonomy" id="1314674"/>
    <lineage>
        <taxon>Eukaryota</taxon>
        <taxon>Fungi</taxon>
        <taxon>Dikarya</taxon>
        <taxon>Basidiomycota</taxon>
        <taxon>Agaricomycotina</taxon>
        <taxon>Agaricomycetes</taxon>
        <taxon>Agaricomycetidae</taxon>
        <taxon>Agaricales</taxon>
        <taxon>Marasmiineae</taxon>
        <taxon>Physalacriaceae</taxon>
        <taxon>Cylindrobasidium</taxon>
    </lineage>
</organism>
<protein>
    <submittedName>
        <fullName evidence="1">Uncharacterized protein</fullName>
    </submittedName>
</protein>
<dbReference type="Proteomes" id="UP000054007">
    <property type="component" value="Unassembled WGS sequence"/>
</dbReference>
<dbReference type="EMBL" id="KN880687">
    <property type="protein sequence ID" value="KIY63572.1"/>
    <property type="molecule type" value="Genomic_DNA"/>
</dbReference>
<evidence type="ECO:0000313" key="1">
    <source>
        <dbReference type="EMBL" id="KIY63572.1"/>
    </source>
</evidence>
<proteinExistence type="predicted"/>
<gene>
    <name evidence="1" type="ORF">CYLTODRAFT_359751</name>
</gene>
<evidence type="ECO:0000313" key="2">
    <source>
        <dbReference type="Proteomes" id="UP000054007"/>
    </source>
</evidence>
<accession>A0A0D7AZB8</accession>
<sequence>NFTHVLLPKYKHKGAQDKRSPMDKVWVVRNLTKRWYVRSDIVDKEAKTRYGLHVTTRPSLGAFVWAEFGGGSSDRSH</sequence>
<dbReference type="AlphaFoldDB" id="A0A0D7AZB8"/>
<reference evidence="1 2" key="1">
    <citation type="journal article" date="2015" name="Fungal Genet. Biol.">
        <title>Evolution of novel wood decay mechanisms in Agaricales revealed by the genome sequences of Fistulina hepatica and Cylindrobasidium torrendii.</title>
        <authorList>
            <person name="Floudas D."/>
            <person name="Held B.W."/>
            <person name="Riley R."/>
            <person name="Nagy L.G."/>
            <person name="Koehler G."/>
            <person name="Ransdell A.S."/>
            <person name="Younus H."/>
            <person name="Chow J."/>
            <person name="Chiniquy J."/>
            <person name="Lipzen A."/>
            <person name="Tritt A."/>
            <person name="Sun H."/>
            <person name="Haridas S."/>
            <person name="LaButti K."/>
            <person name="Ohm R.A."/>
            <person name="Kues U."/>
            <person name="Blanchette R.A."/>
            <person name="Grigoriev I.V."/>
            <person name="Minto R.E."/>
            <person name="Hibbett D.S."/>
        </authorList>
    </citation>
    <scope>NUCLEOTIDE SEQUENCE [LARGE SCALE GENOMIC DNA]</scope>
    <source>
        <strain evidence="1 2">FP15055 ss-10</strain>
    </source>
</reference>
<feature type="non-terminal residue" evidence="1">
    <location>
        <position position="1"/>
    </location>
</feature>
<name>A0A0D7AZB8_9AGAR</name>
<dbReference type="OrthoDB" id="2588098at2759"/>
<keyword evidence="2" id="KW-1185">Reference proteome</keyword>